<dbReference type="InterPro" id="IPR024744">
    <property type="entry name" value="CSS-motif_dom"/>
</dbReference>
<dbReference type="EMBL" id="LJZX01000067">
    <property type="protein sequence ID" value="PKQ72874.1"/>
    <property type="molecule type" value="Genomic_DNA"/>
</dbReference>
<dbReference type="SMART" id="SM00052">
    <property type="entry name" value="EAL"/>
    <property type="match status" value="1"/>
</dbReference>
<comment type="catalytic activity">
    <reaction evidence="9">
        <text>3',3'-c-di-GMP + H2O = 5'-phosphoguanylyl(3'-&gt;5')guanosine + H(+)</text>
        <dbReference type="Rhea" id="RHEA:24902"/>
        <dbReference type="ChEBI" id="CHEBI:15377"/>
        <dbReference type="ChEBI" id="CHEBI:15378"/>
        <dbReference type="ChEBI" id="CHEBI:58754"/>
        <dbReference type="ChEBI" id="CHEBI:58805"/>
        <dbReference type="EC" id="3.1.4.52"/>
    </reaction>
</comment>
<dbReference type="GO" id="GO:0005886">
    <property type="term" value="C:plasma membrane"/>
    <property type="evidence" value="ECO:0007669"/>
    <property type="project" value="UniProtKB-SubCell"/>
</dbReference>
<keyword evidence="5 10" id="KW-0812">Transmembrane</keyword>
<dbReference type="Proteomes" id="UP000233526">
    <property type="component" value="Unassembled WGS sequence"/>
</dbReference>
<dbReference type="SUPFAM" id="SSF141868">
    <property type="entry name" value="EAL domain-like"/>
    <property type="match status" value="1"/>
</dbReference>
<organism evidence="12 13">
    <name type="scientific">Aeromonas sobria</name>
    <dbReference type="NCBI Taxonomy" id="646"/>
    <lineage>
        <taxon>Bacteria</taxon>
        <taxon>Pseudomonadati</taxon>
        <taxon>Pseudomonadota</taxon>
        <taxon>Gammaproteobacteria</taxon>
        <taxon>Aeromonadales</taxon>
        <taxon>Aeromonadaceae</taxon>
        <taxon>Aeromonas</taxon>
    </lineage>
</organism>
<keyword evidence="3" id="KW-1003">Cell membrane</keyword>
<protein>
    <recommendedName>
        <fullName evidence="2">cyclic-guanylate-specific phosphodiesterase</fullName>
        <ecNumber evidence="2">3.1.4.52</ecNumber>
    </recommendedName>
</protein>
<dbReference type="PANTHER" id="PTHR33121">
    <property type="entry name" value="CYCLIC DI-GMP PHOSPHODIESTERASE PDEF"/>
    <property type="match status" value="1"/>
</dbReference>
<accession>A0A2N3IP64</accession>
<evidence type="ECO:0000256" key="4">
    <source>
        <dbReference type="ARBA" id="ARBA00022636"/>
    </source>
</evidence>
<keyword evidence="8 10" id="KW-0472">Membrane</keyword>
<evidence type="ECO:0000256" key="9">
    <source>
        <dbReference type="ARBA" id="ARBA00034290"/>
    </source>
</evidence>
<dbReference type="GO" id="GO:0071111">
    <property type="term" value="F:cyclic-guanylate-specific phosphodiesterase activity"/>
    <property type="evidence" value="ECO:0007669"/>
    <property type="project" value="UniProtKB-EC"/>
</dbReference>
<dbReference type="Gene3D" id="3.20.20.450">
    <property type="entry name" value="EAL domain"/>
    <property type="match status" value="1"/>
</dbReference>
<evidence type="ECO:0000313" key="12">
    <source>
        <dbReference type="EMBL" id="PKQ72874.1"/>
    </source>
</evidence>
<feature type="transmembrane region" description="Helical" evidence="10">
    <location>
        <begin position="12"/>
        <end position="33"/>
    </location>
</feature>
<evidence type="ECO:0000256" key="5">
    <source>
        <dbReference type="ARBA" id="ARBA00022692"/>
    </source>
</evidence>
<proteinExistence type="predicted"/>
<keyword evidence="7 10" id="KW-1133">Transmembrane helix</keyword>
<dbReference type="Pfam" id="PF12792">
    <property type="entry name" value="CSS-motif"/>
    <property type="match status" value="1"/>
</dbReference>
<dbReference type="InterPro" id="IPR035919">
    <property type="entry name" value="EAL_sf"/>
</dbReference>
<comment type="caution">
    <text evidence="12">The sequence shown here is derived from an EMBL/GenBank/DDBJ whole genome shotgun (WGS) entry which is preliminary data.</text>
</comment>
<dbReference type="EC" id="3.1.4.52" evidence="2"/>
<gene>
    <name evidence="12" type="ORF">AOX56_06075</name>
</gene>
<evidence type="ECO:0000256" key="1">
    <source>
        <dbReference type="ARBA" id="ARBA00004651"/>
    </source>
</evidence>
<keyword evidence="4" id="KW-0973">c-di-GMP</keyword>
<evidence type="ECO:0000256" key="7">
    <source>
        <dbReference type="ARBA" id="ARBA00022989"/>
    </source>
</evidence>
<name>A0A2N3IP64_AERSO</name>
<sequence>MFLFRLDLSQTRLRFGSALLVFALPLLVGSWIIHSNYLQELKAESSASAHKARTLMEAMLDHAEQANRSVLPLVNALCRDNLLVLRKKVAIEPFLRSVNLVRNGIISCTSLFGETNDADDSTLYTGRKLLLMSGNRVRQNHPLLVVRTEQGEDAALSAIDSTQLSFMLSMSGKSSALYLQVGSAWLNESGRYLSEAPSLHRGISQALSSSHYPFTIHAGYAMPVYWKSLWAARHVALLWLGVSSFLLAWAVWWILGRPGSPSDELRRALRAREFVPYLQPLVASNGGRMTGAEVLMRWQHATEGMIRPDLFIPQAEESGLIVPMTNQIIQRVANQLSRVQEQLPDGFHLSFNISAAHCHDFALLDQCRAFLDQFVPGRMVLVLELTERELLVSDSQTLSLFRQLDEMGVKLAIDDFGTGHSSLAYLQQFHVDYLKIDKSFIARIGTESLSEHIVDNVIDLATRLGLALVAEGVESERQADYLRAKGVDYLQGYLFARPMPLRQFCEERLPEEAQTRQPDGVRGIPNAT</sequence>
<dbReference type="PANTHER" id="PTHR33121:SF80">
    <property type="entry name" value="CYCLIC DI-GMP PHOSPHODIESTERASE PDEL"/>
    <property type="match status" value="1"/>
</dbReference>
<reference evidence="12 13" key="1">
    <citation type="journal article" date="2017" name="Front. Microbiol.">
        <title>Strong Genomic and Phenotypic Heterogeneity in the Aeromonas sobria Species Complex.</title>
        <authorList>
            <person name="Gauthier J."/>
            <person name="Vincent A.T."/>
            <person name="Charette S.J."/>
            <person name="Derome N."/>
        </authorList>
    </citation>
    <scope>NUCLEOTIDE SEQUENCE [LARGE SCALE GENOMIC DNA]</scope>
    <source>
        <strain evidence="12 13">JF2635</strain>
    </source>
</reference>
<dbReference type="PROSITE" id="PS50883">
    <property type="entry name" value="EAL"/>
    <property type="match status" value="1"/>
</dbReference>
<evidence type="ECO:0000259" key="11">
    <source>
        <dbReference type="PROSITE" id="PS50883"/>
    </source>
</evidence>
<dbReference type="RefSeq" id="WP_101320391.1">
    <property type="nucleotide sequence ID" value="NZ_CAWNSS010000067.1"/>
</dbReference>
<evidence type="ECO:0000256" key="6">
    <source>
        <dbReference type="ARBA" id="ARBA00022801"/>
    </source>
</evidence>
<evidence type="ECO:0000256" key="2">
    <source>
        <dbReference type="ARBA" id="ARBA00012282"/>
    </source>
</evidence>
<dbReference type="AlphaFoldDB" id="A0A2N3IP64"/>
<dbReference type="InterPro" id="IPR001633">
    <property type="entry name" value="EAL_dom"/>
</dbReference>
<feature type="transmembrane region" description="Helical" evidence="10">
    <location>
        <begin position="235"/>
        <end position="255"/>
    </location>
</feature>
<evidence type="ECO:0000256" key="8">
    <source>
        <dbReference type="ARBA" id="ARBA00023136"/>
    </source>
</evidence>
<dbReference type="InterPro" id="IPR050706">
    <property type="entry name" value="Cyclic-di-GMP_PDE-like"/>
</dbReference>
<feature type="domain" description="EAL" evidence="11">
    <location>
        <begin position="258"/>
        <end position="512"/>
    </location>
</feature>
<dbReference type="CDD" id="cd01948">
    <property type="entry name" value="EAL"/>
    <property type="match status" value="1"/>
</dbReference>
<comment type="subcellular location">
    <subcellularLocation>
        <location evidence="1">Cell membrane</location>
        <topology evidence="1">Multi-pass membrane protein</topology>
    </subcellularLocation>
</comment>
<evidence type="ECO:0000313" key="13">
    <source>
        <dbReference type="Proteomes" id="UP000233526"/>
    </source>
</evidence>
<evidence type="ECO:0000256" key="10">
    <source>
        <dbReference type="SAM" id="Phobius"/>
    </source>
</evidence>
<evidence type="ECO:0000256" key="3">
    <source>
        <dbReference type="ARBA" id="ARBA00022475"/>
    </source>
</evidence>
<dbReference type="Pfam" id="PF00563">
    <property type="entry name" value="EAL"/>
    <property type="match status" value="1"/>
</dbReference>
<dbReference type="FunFam" id="3.20.20.450:FF:000001">
    <property type="entry name" value="Cyclic di-GMP phosphodiesterase yahA"/>
    <property type="match status" value="1"/>
</dbReference>
<keyword evidence="6" id="KW-0378">Hydrolase</keyword>